<dbReference type="Gene3D" id="3.40.50.1820">
    <property type="entry name" value="alpha/beta hydrolase"/>
    <property type="match status" value="1"/>
</dbReference>
<dbReference type="Proteomes" id="UP000053831">
    <property type="component" value="Unassembled WGS sequence"/>
</dbReference>
<keyword evidence="3" id="KW-1185">Reference proteome</keyword>
<dbReference type="STRING" id="150374.A0A0M8MSD4"/>
<evidence type="ECO:0000313" key="3">
    <source>
        <dbReference type="Proteomes" id="UP000053831"/>
    </source>
</evidence>
<protein>
    <submittedName>
        <fullName evidence="2">Lipase 1</fullName>
    </submittedName>
</protein>
<organism evidence="2 3">
    <name type="scientific">Escovopsis weberi</name>
    <dbReference type="NCBI Taxonomy" id="150374"/>
    <lineage>
        <taxon>Eukaryota</taxon>
        <taxon>Fungi</taxon>
        <taxon>Dikarya</taxon>
        <taxon>Ascomycota</taxon>
        <taxon>Pezizomycotina</taxon>
        <taxon>Sordariomycetes</taxon>
        <taxon>Hypocreomycetidae</taxon>
        <taxon>Hypocreales</taxon>
        <taxon>Hypocreaceae</taxon>
        <taxon>Escovopsis</taxon>
    </lineage>
</organism>
<evidence type="ECO:0000259" key="1">
    <source>
        <dbReference type="Pfam" id="PF00135"/>
    </source>
</evidence>
<dbReference type="ESTHER" id="9hypo-a0a0m8msd4">
    <property type="family name" value="Fungal_carboxylesterase_lipase"/>
</dbReference>
<dbReference type="SUPFAM" id="SSF53474">
    <property type="entry name" value="alpha/beta-Hydrolases"/>
    <property type="match status" value="1"/>
</dbReference>
<gene>
    <name evidence="2" type="ORF">ESCO_000510</name>
</gene>
<reference evidence="2 3" key="1">
    <citation type="submission" date="2015-07" db="EMBL/GenBank/DDBJ databases">
        <title>The genome of the fungus Escovopsis weberi, a specialized disease agent of ant agriculture.</title>
        <authorList>
            <person name="de Man T.J."/>
            <person name="Stajich J.E."/>
            <person name="Kubicek C.P."/>
            <person name="Chenthamara K."/>
            <person name="Atanasova L."/>
            <person name="Druzhinina I.S."/>
            <person name="Birnbaum S."/>
            <person name="Barribeau S.M."/>
            <person name="Teiling C."/>
            <person name="Suen G."/>
            <person name="Currie C."/>
            <person name="Gerardo N.M."/>
        </authorList>
    </citation>
    <scope>NUCLEOTIDE SEQUENCE [LARGE SCALE GENOMIC DNA]</scope>
</reference>
<dbReference type="EMBL" id="LGSR01000020">
    <property type="protein sequence ID" value="KOS18396.1"/>
    <property type="molecule type" value="Genomic_DNA"/>
</dbReference>
<dbReference type="PANTHER" id="PTHR11559">
    <property type="entry name" value="CARBOXYLESTERASE"/>
    <property type="match status" value="1"/>
</dbReference>
<dbReference type="AlphaFoldDB" id="A0A0M8MSD4"/>
<dbReference type="InterPro" id="IPR050309">
    <property type="entry name" value="Type-B_Carboxylest/Lipase"/>
</dbReference>
<accession>A0A0M8MSD4</accession>
<dbReference type="InterPro" id="IPR002018">
    <property type="entry name" value="CarbesteraseB"/>
</dbReference>
<proteinExistence type="predicted"/>
<comment type="caution">
    <text evidence="2">The sequence shown here is derived from an EMBL/GenBank/DDBJ whole genome shotgun (WGS) entry which is preliminary data.</text>
</comment>
<sequence length="412" mass="45690">MHTDLPLVETEDCLLLDIYAPVDAFKPGAKPLPVIVWFFGGAFAYGSKNFGGPLCSGQSILKAPGYKAIFIVGNYRVGAFGWLAGNYMQQVGTPNAGLHDQALLLQWVQDHAHKVGGDEDRVSAWGHCAGGGSIMHHLIREDGERNPLFNSFVAWSPGFEWAWDNTVDGELDLIYKDFSRLAGCSGRYDIECLRGLDFKDLTEANRELFKKATAAGVFPVGPAVDGTWVKTMPPVALFQGKHWKGIDGAIVSHTTNETSSFVPKHINHKTAFETLLGIFLPGHILDKERADILDQYDCVGKFNSDYKTCMDGLVEHLVFTCNTRFLIDAFPQKTYAMQHAFPDKEHAIHGSDMVPLFSNQDSETKALLSQANLTWWQKTQHIVVSEVTFSSRYKKFFASFAVSGDPNKDEST</sequence>
<dbReference type="OrthoDB" id="408631at2759"/>
<feature type="domain" description="Carboxylesterase type B" evidence="1">
    <location>
        <begin position="9"/>
        <end position="408"/>
    </location>
</feature>
<name>A0A0M8MSD4_ESCWE</name>
<evidence type="ECO:0000313" key="2">
    <source>
        <dbReference type="EMBL" id="KOS18396.1"/>
    </source>
</evidence>
<dbReference type="InterPro" id="IPR029058">
    <property type="entry name" value="AB_hydrolase_fold"/>
</dbReference>
<dbReference type="Pfam" id="PF00135">
    <property type="entry name" value="COesterase"/>
    <property type="match status" value="1"/>
</dbReference>